<feature type="transmembrane region" description="Helical" evidence="2">
    <location>
        <begin position="7"/>
        <end position="27"/>
    </location>
</feature>
<feature type="transmembrane region" description="Helical" evidence="2">
    <location>
        <begin position="109"/>
        <end position="134"/>
    </location>
</feature>
<proteinExistence type="predicted"/>
<dbReference type="PANTHER" id="PTHR30570:SF1">
    <property type="entry name" value="PHOSPHATE-BINDING PROTEIN PSTS"/>
    <property type="match status" value="1"/>
</dbReference>
<evidence type="ECO:0000256" key="1">
    <source>
        <dbReference type="ARBA" id="ARBA00022729"/>
    </source>
</evidence>
<dbReference type="EMBL" id="DWZD01000010">
    <property type="protein sequence ID" value="HJA78173.1"/>
    <property type="molecule type" value="Genomic_DNA"/>
</dbReference>
<feature type="transmembrane region" description="Helical" evidence="2">
    <location>
        <begin position="146"/>
        <end position="169"/>
    </location>
</feature>
<reference evidence="4" key="1">
    <citation type="journal article" date="2021" name="PeerJ">
        <title>Extensive microbial diversity within the chicken gut microbiome revealed by metagenomics and culture.</title>
        <authorList>
            <person name="Gilroy R."/>
            <person name="Ravi A."/>
            <person name="Getino M."/>
            <person name="Pursley I."/>
            <person name="Horton D.L."/>
            <person name="Alikhan N.F."/>
            <person name="Baker D."/>
            <person name="Gharbi K."/>
            <person name="Hall N."/>
            <person name="Watson M."/>
            <person name="Adriaenssens E.M."/>
            <person name="Foster-Nyarko E."/>
            <person name="Jarju S."/>
            <person name="Secka A."/>
            <person name="Antonio M."/>
            <person name="Oren A."/>
            <person name="Chaudhuri R.R."/>
            <person name="La Ragione R."/>
            <person name="Hildebrand F."/>
            <person name="Pallen M.J."/>
        </authorList>
    </citation>
    <scope>NUCLEOTIDE SEQUENCE</scope>
    <source>
        <strain evidence="4">5032</strain>
    </source>
</reference>
<reference evidence="4" key="2">
    <citation type="submission" date="2021-04" db="EMBL/GenBank/DDBJ databases">
        <authorList>
            <person name="Gilroy R."/>
        </authorList>
    </citation>
    <scope>NUCLEOTIDE SEQUENCE</scope>
    <source>
        <strain evidence="4">5032</strain>
    </source>
</reference>
<dbReference type="AlphaFoldDB" id="A0A9D2HM48"/>
<keyword evidence="2" id="KW-0472">Membrane</keyword>
<dbReference type="Proteomes" id="UP000823821">
    <property type="component" value="Unassembled WGS sequence"/>
</dbReference>
<comment type="caution">
    <text evidence="4">The sequence shown here is derived from an EMBL/GenBank/DDBJ whole genome shotgun (WGS) entry which is preliminary data.</text>
</comment>
<dbReference type="Gene3D" id="3.40.190.10">
    <property type="entry name" value="Periplasmic binding protein-like II"/>
    <property type="match status" value="2"/>
</dbReference>
<dbReference type="Pfam" id="PF12849">
    <property type="entry name" value="PBP_like_2"/>
    <property type="match status" value="1"/>
</dbReference>
<evidence type="ECO:0000313" key="5">
    <source>
        <dbReference type="Proteomes" id="UP000823821"/>
    </source>
</evidence>
<gene>
    <name evidence="4" type="ORF">H9784_01180</name>
</gene>
<accession>A0A9D2HM48</accession>
<feature type="transmembrane region" description="Helical" evidence="2">
    <location>
        <begin position="83"/>
        <end position="103"/>
    </location>
</feature>
<feature type="transmembrane region" description="Helical" evidence="2">
    <location>
        <begin position="47"/>
        <end position="71"/>
    </location>
</feature>
<evidence type="ECO:0000313" key="4">
    <source>
        <dbReference type="EMBL" id="HJA78173.1"/>
    </source>
</evidence>
<protein>
    <submittedName>
        <fullName evidence="4">Substrate-binding domain-containing protein</fullName>
    </submittedName>
</protein>
<keyword evidence="2" id="KW-1133">Transmembrane helix</keyword>
<keyword evidence="1" id="KW-0732">Signal</keyword>
<evidence type="ECO:0000256" key="2">
    <source>
        <dbReference type="SAM" id="Phobius"/>
    </source>
</evidence>
<keyword evidence="2" id="KW-0812">Transmembrane</keyword>
<dbReference type="InterPro" id="IPR024370">
    <property type="entry name" value="PBP_domain"/>
</dbReference>
<dbReference type="SUPFAM" id="SSF53850">
    <property type="entry name" value="Periplasmic binding protein-like II"/>
    <property type="match status" value="1"/>
</dbReference>
<sequence length="508" mass="56784">MMTRKYLCYLTTATLVSLLPLPLILVLHVPLPLLLLTVLPPLSHTPLLGTLLTAIFLLLAIPSACGWLLAARAHFPPTFAAKFLPLLLPLLLYLSITVYFLNFSSPIALVWYGQSGLAFALIYGLFLLAFCFRNRKREPARERRKGVACLLLAAAPFCAAFAFSLHGVLINTVHGREDSVRNLRWDLYWGDPGSTLQDYLPQWAGNVLALPSAPPSLRLAGNLPRLDGRLAALPLYAAAFQAVTCLDEDGRPLSDEERDERLSGEEVECREQYGWQRLADGEADFFFGPPPSESRLDELRVRGLTPDVRPVAREALIFFVQKDNPARSLSREQLRRIYTGEIRNWEDVGGRDERILPFQHAAGDENQRMLERLVLRGAEAAPPLREDRLTDPHAFGPSNIVALYRKRTGALGFGLRWYLDKWFPDDDVRLLTVDGVKPTDATLRDGSYPLCLPLCMVSCRPLSDESRAFRDWLLGPEGRDLIRRAGYLPWEDGNGGGKSGGKNFSPEP</sequence>
<dbReference type="InterPro" id="IPR050811">
    <property type="entry name" value="Phosphate_ABC_transporter"/>
</dbReference>
<organism evidence="4 5">
    <name type="scientific">Candidatus Desulfovibrio intestinavium</name>
    <dbReference type="NCBI Taxonomy" id="2838534"/>
    <lineage>
        <taxon>Bacteria</taxon>
        <taxon>Pseudomonadati</taxon>
        <taxon>Thermodesulfobacteriota</taxon>
        <taxon>Desulfovibrionia</taxon>
        <taxon>Desulfovibrionales</taxon>
        <taxon>Desulfovibrionaceae</taxon>
        <taxon>Desulfovibrio</taxon>
    </lineage>
</organism>
<feature type="domain" description="PBP" evidence="3">
    <location>
        <begin position="274"/>
        <end position="477"/>
    </location>
</feature>
<evidence type="ECO:0000259" key="3">
    <source>
        <dbReference type="Pfam" id="PF12849"/>
    </source>
</evidence>
<name>A0A9D2HM48_9BACT</name>
<dbReference type="PANTHER" id="PTHR30570">
    <property type="entry name" value="PERIPLASMIC PHOSPHATE BINDING COMPONENT OF PHOSPHATE ABC TRANSPORTER"/>
    <property type="match status" value="1"/>
</dbReference>